<evidence type="ECO:0000256" key="5">
    <source>
        <dbReference type="ARBA" id="ARBA00023002"/>
    </source>
</evidence>
<accession>A0A2H9TMF9</accession>
<dbReference type="Gene3D" id="3.50.50.60">
    <property type="entry name" value="FAD/NAD(P)-binding domain"/>
    <property type="match status" value="1"/>
</dbReference>
<dbReference type="Gene3D" id="3.40.50.720">
    <property type="entry name" value="NAD(P)-binding Rossmann-like Domain"/>
    <property type="match status" value="1"/>
</dbReference>
<name>A0A2H9TMF9_9FUNG</name>
<dbReference type="InterPro" id="IPR055275">
    <property type="entry name" value="Ferredox_Rdtase"/>
</dbReference>
<dbReference type="PRINTS" id="PR00368">
    <property type="entry name" value="FADPNR"/>
</dbReference>
<dbReference type="OrthoDB" id="333024at2759"/>
<dbReference type="EMBL" id="MTSL01000101">
    <property type="protein sequence ID" value="PJF18840.1"/>
    <property type="molecule type" value="Genomic_DNA"/>
</dbReference>
<organism evidence="6 7">
    <name type="scientific">Paramicrosporidium saccamoebae</name>
    <dbReference type="NCBI Taxonomy" id="1246581"/>
    <lineage>
        <taxon>Eukaryota</taxon>
        <taxon>Fungi</taxon>
        <taxon>Fungi incertae sedis</taxon>
        <taxon>Cryptomycota</taxon>
        <taxon>Cryptomycota incertae sedis</taxon>
        <taxon>Paramicrosporidium</taxon>
    </lineage>
</organism>
<evidence type="ECO:0000256" key="2">
    <source>
        <dbReference type="ARBA" id="ARBA00022630"/>
    </source>
</evidence>
<keyword evidence="3" id="KW-0274">FAD</keyword>
<keyword evidence="7" id="KW-1185">Reference proteome</keyword>
<keyword evidence="2" id="KW-0285">Flavoprotein</keyword>
<evidence type="ECO:0000313" key="6">
    <source>
        <dbReference type="EMBL" id="PJF18840.1"/>
    </source>
</evidence>
<keyword evidence="5" id="KW-0560">Oxidoreductase</keyword>
<protein>
    <submittedName>
        <fullName evidence="6">NADPH:adrenodoxin oxidoreductase, mitochondrial</fullName>
    </submittedName>
</protein>
<dbReference type="SUPFAM" id="SSF51905">
    <property type="entry name" value="FAD/NAD(P)-binding domain"/>
    <property type="match status" value="2"/>
</dbReference>
<dbReference type="PANTHER" id="PTHR48467">
    <property type="entry name" value="GLUTAMATE SYNTHASE 1 [NADH], CHLOROPLASTIC-LIKE"/>
    <property type="match status" value="1"/>
</dbReference>
<dbReference type="PANTHER" id="PTHR48467:SF1">
    <property type="entry name" value="GLUTAMATE SYNTHASE 1 [NADH], CHLOROPLASTIC-LIKE"/>
    <property type="match status" value="1"/>
</dbReference>
<dbReference type="STRING" id="1246581.A0A2H9TMF9"/>
<sequence>MHDSVVIATGMTKPRLLGIPGEGLLGSFNAAQVVGWYNGDSQYKDITLNLNCVRRVAIIGHGNVALDIARIFLKTPNLLESTDISENALRALRNSKVEEIDIIGRRGPLQRPMNRLFTLLKDLSGRSPQVKNPMPSKTWSLQYFLRPQAILGRNCVESLELVKTSLSNGEVKLPEDLKRMPVHDTSQVVRIPYDMIISCLGFITDQNFGLPSKPSGAVLQDGGRVTGYPGLYVCGWASVGAVGELASTIQNARNLADGIISDFESRTLSLTKNPGELASYFSKNHIKHT</sequence>
<dbReference type="AlphaFoldDB" id="A0A2H9TMF9"/>
<evidence type="ECO:0000256" key="4">
    <source>
        <dbReference type="ARBA" id="ARBA00022857"/>
    </source>
</evidence>
<reference evidence="6 7" key="1">
    <citation type="submission" date="2016-10" db="EMBL/GenBank/DDBJ databases">
        <title>The genome of Paramicrosporidium saccamoebae is the missing link in understanding Cryptomycota and Microsporidia evolution.</title>
        <authorList>
            <person name="Quandt C.A."/>
            <person name="Beaudet D."/>
            <person name="Corsaro D."/>
            <person name="Michel R."/>
            <person name="Corradi N."/>
            <person name="James T."/>
        </authorList>
    </citation>
    <scope>NUCLEOTIDE SEQUENCE [LARGE SCALE GENOMIC DNA]</scope>
    <source>
        <strain evidence="6 7">KSL3</strain>
    </source>
</reference>
<evidence type="ECO:0000256" key="3">
    <source>
        <dbReference type="ARBA" id="ARBA00022827"/>
    </source>
</evidence>
<dbReference type="GO" id="GO:0016491">
    <property type="term" value="F:oxidoreductase activity"/>
    <property type="evidence" value="ECO:0007669"/>
    <property type="project" value="UniProtKB-KW"/>
</dbReference>
<comment type="cofactor">
    <cofactor evidence="1">
        <name>FAD</name>
        <dbReference type="ChEBI" id="CHEBI:57692"/>
    </cofactor>
</comment>
<proteinExistence type="predicted"/>
<dbReference type="InterPro" id="IPR036188">
    <property type="entry name" value="FAD/NAD-bd_sf"/>
</dbReference>
<gene>
    <name evidence="6" type="ORF">PSACC_01349</name>
</gene>
<dbReference type="Proteomes" id="UP000240830">
    <property type="component" value="Unassembled WGS sequence"/>
</dbReference>
<evidence type="ECO:0000313" key="7">
    <source>
        <dbReference type="Proteomes" id="UP000240830"/>
    </source>
</evidence>
<evidence type="ECO:0000256" key="1">
    <source>
        <dbReference type="ARBA" id="ARBA00001974"/>
    </source>
</evidence>
<comment type="caution">
    <text evidence="6">The sequence shown here is derived from an EMBL/GenBank/DDBJ whole genome shotgun (WGS) entry which is preliminary data.</text>
</comment>
<keyword evidence="4" id="KW-0521">NADP</keyword>